<evidence type="ECO:0000313" key="3">
    <source>
        <dbReference type="Proteomes" id="UP000268162"/>
    </source>
</evidence>
<dbReference type="EMBL" id="ML002372">
    <property type="protein sequence ID" value="RKP38401.1"/>
    <property type="molecule type" value="Genomic_DNA"/>
</dbReference>
<sequence>IHRCRRYIITKRFRLKVPTMDSPVVLAVPTGWSRNELERTAQIFFEQFNVPGIYIAEKPLLAAYGCGVLTGLVIDIGHNFTDITPILDSTVQGHALQRLALAGAHVEERLLEVLRQDSGATSTLGDKLDLSFCRYVKERHFDLTRLNAKGELATNDTKPIELTYQDIKVSLNPRILQTIEVLFSPGLTNQYSLDLLAAIERAILLCDFDKRTALWDSFILTGGLSMMKGFQAHLELRLKSILPCSDNFGDSQVQEVKFIKIPDYFSKFKDRPDYMAYLGATIAAKLVFVDPKNYVNKVDYNETGPAAISSKGV</sequence>
<feature type="non-terminal residue" evidence="2">
    <location>
        <position position="1"/>
    </location>
</feature>
<keyword evidence="3" id="KW-1185">Reference proteome</keyword>
<reference evidence="3" key="1">
    <citation type="journal article" date="2018" name="Nat. Microbiol.">
        <title>Leveraging single-cell genomics to expand the fungal tree of life.</title>
        <authorList>
            <person name="Ahrendt S.R."/>
            <person name="Quandt C.A."/>
            <person name="Ciobanu D."/>
            <person name="Clum A."/>
            <person name="Salamov A."/>
            <person name="Andreopoulos B."/>
            <person name="Cheng J.F."/>
            <person name="Woyke T."/>
            <person name="Pelin A."/>
            <person name="Henrissat B."/>
            <person name="Reynolds N.K."/>
            <person name="Benny G.L."/>
            <person name="Smith M.E."/>
            <person name="James T.Y."/>
            <person name="Grigoriev I.V."/>
        </authorList>
    </citation>
    <scope>NUCLEOTIDE SEQUENCE [LARGE SCALE GENOMIC DNA]</scope>
    <source>
        <strain evidence="3">RSA 468</strain>
    </source>
</reference>
<dbReference type="Gene3D" id="3.90.640.10">
    <property type="entry name" value="Actin, Chain A, domain 4"/>
    <property type="match status" value="1"/>
</dbReference>
<organism evidence="2 3">
    <name type="scientific">Dimargaris cristalligena</name>
    <dbReference type="NCBI Taxonomy" id="215637"/>
    <lineage>
        <taxon>Eukaryota</taxon>
        <taxon>Fungi</taxon>
        <taxon>Fungi incertae sedis</taxon>
        <taxon>Zoopagomycota</taxon>
        <taxon>Kickxellomycotina</taxon>
        <taxon>Dimargaritomycetes</taxon>
        <taxon>Dimargaritales</taxon>
        <taxon>Dimargaritaceae</taxon>
        <taxon>Dimargaris</taxon>
    </lineage>
</organism>
<protein>
    <submittedName>
        <fullName evidence="2">Actin family</fullName>
    </submittedName>
</protein>
<dbReference type="SUPFAM" id="SSF53067">
    <property type="entry name" value="Actin-like ATPase domain"/>
    <property type="match status" value="2"/>
</dbReference>
<dbReference type="Gene3D" id="3.30.420.40">
    <property type="match status" value="3"/>
</dbReference>
<dbReference type="STRING" id="215637.A0A4P9ZZ85"/>
<proteinExistence type="inferred from homology"/>
<dbReference type="Pfam" id="PF00022">
    <property type="entry name" value="Actin"/>
    <property type="match status" value="1"/>
</dbReference>
<dbReference type="Proteomes" id="UP000268162">
    <property type="component" value="Unassembled WGS sequence"/>
</dbReference>
<dbReference type="InterPro" id="IPR004000">
    <property type="entry name" value="Actin"/>
</dbReference>
<dbReference type="AlphaFoldDB" id="A0A4P9ZZ85"/>
<evidence type="ECO:0000313" key="2">
    <source>
        <dbReference type="EMBL" id="RKP38401.1"/>
    </source>
</evidence>
<comment type="similarity">
    <text evidence="1">Belongs to the actin family.</text>
</comment>
<dbReference type="InterPro" id="IPR043129">
    <property type="entry name" value="ATPase_NBD"/>
</dbReference>
<name>A0A4P9ZZ85_9FUNG</name>
<dbReference type="SMART" id="SM00268">
    <property type="entry name" value="ACTIN"/>
    <property type="match status" value="1"/>
</dbReference>
<evidence type="ECO:0000256" key="1">
    <source>
        <dbReference type="RuleBase" id="RU000487"/>
    </source>
</evidence>
<gene>
    <name evidence="2" type="ORF">BJ085DRAFT_20433</name>
</gene>
<accession>A0A4P9ZZ85</accession>
<dbReference type="PANTHER" id="PTHR11937">
    <property type="entry name" value="ACTIN"/>
    <property type="match status" value="1"/>
</dbReference>